<feature type="active site" evidence="5">
    <location>
        <position position="191"/>
    </location>
</feature>
<dbReference type="Gene3D" id="3.40.366.10">
    <property type="entry name" value="Malonyl-Coenzyme A Acyl Carrier Protein, domain 2"/>
    <property type="match status" value="1"/>
</dbReference>
<dbReference type="GO" id="GO:0005829">
    <property type="term" value="C:cytosol"/>
    <property type="evidence" value="ECO:0007669"/>
    <property type="project" value="TreeGrafter"/>
</dbReference>
<dbReference type="PANTHER" id="PTHR42681">
    <property type="entry name" value="MALONYL-COA-ACYL CARRIER PROTEIN TRANSACYLASE, MITOCHONDRIAL"/>
    <property type="match status" value="1"/>
</dbReference>
<keyword evidence="2 4" id="KW-0012">Acyltransferase</keyword>
<dbReference type="PANTHER" id="PTHR42681:SF1">
    <property type="entry name" value="MALONYL-COA-ACYL CARRIER PROTEIN TRANSACYLASE, MITOCHONDRIAL"/>
    <property type="match status" value="1"/>
</dbReference>
<comment type="catalytic activity">
    <reaction evidence="3 4">
        <text>holo-[ACP] + malonyl-CoA = malonyl-[ACP] + CoA</text>
        <dbReference type="Rhea" id="RHEA:41792"/>
        <dbReference type="Rhea" id="RHEA-COMP:9623"/>
        <dbReference type="Rhea" id="RHEA-COMP:9685"/>
        <dbReference type="ChEBI" id="CHEBI:57287"/>
        <dbReference type="ChEBI" id="CHEBI:57384"/>
        <dbReference type="ChEBI" id="CHEBI:64479"/>
        <dbReference type="ChEBI" id="CHEBI:78449"/>
        <dbReference type="EC" id="2.3.1.39"/>
    </reaction>
</comment>
<dbReference type="SUPFAM" id="SSF52151">
    <property type="entry name" value="FabD/lysophospholipase-like"/>
    <property type="match status" value="1"/>
</dbReference>
<sequence length="301" mass="33752">MNTVYLFAGQGQQFLNMGSDLYNRYDCVKKRYDEATDVLGYDVLNLSAEQLNETQYTQPALFVLEAAITDYLNEQGISYDAVTGLSLGEYGALYAAGVISFTDGLEIVSKRGKMMQSAFEPYETSMAAVLKTDFELIKPYLSKGNVEVCNFNTQQQIVIGGKREELEATIETMKSDGIKRVIPLNVSVVSHMSLLKETSKELFKVLKEAKFKEPQVVFVNNLEGTSQSSGFIETLSRHISEPTHFETSILGLLEQGVRKFVEIGPKGSLSKLVKDISKQKDIQVETWNLYDVETVEEFIHE</sequence>
<feature type="domain" description="Malonyl-CoA:ACP transacylase (MAT)" evidence="6">
    <location>
        <begin position="6"/>
        <end position="289"/>
    </location>
</feature>
<accession>A0A7G9S0V6</accession>
<dbReference type="InterPro" id="IPR050858">
    <property type="entry name" value="Mal-CoA-ACP_Trans/PKS_FabD"/>
</dbReference>
<comment type="similarity">
    <text evidence="4">Belongs to the fabD family.</text>
</comment>
<gene>
    <name evidence="7" type="ORF">H9L01_03730</name>
</gene>
<protein>
    <recommendedName>
        <fullName evidence="4">Malonyl CoA-acyl carrier protein transacylase</fullName>
        <ecNumber evidence="4">2.3.1.39</ecNumber>
    </recommendedName>
</protein>
<dbReference type="EMBL" id="CP060715">
    <property type="protein sequence ID" value="QNN61481.1"/>
    <property type="molecule type" value="Genomic_DNA"/>
</dbReference>
<dbReference type="InterPro" id="IPR024925">
    <property type="entry name" value="Malonyl_CoA-ACP_transAc"/>
</dbReference>
<dbReference type="InterPro" id="IPR016036">
    <property type="entry name" value="Malonyl_transacylase_ACP-bd"/>
</dbReference>
<dbReference type="InterPro" id="IPR016035">
    <property type="entry name" value="Acyl_Trfase/lysoPLipase"/>
</dbReference>
<dbReference type="SUPFAM" id="SSF55048">
    <property type="entry name" value="Probable ACP-binding domain of malonyl-CoA ACP transacylase"/>
    <property type="match status" value="1"/>
</dbReference>
<evidence type="ECO:0000256" key="2">
    <source>
        <dbReference type="ARBA" id="ARBA00023315"/>
    </source>
</evidence>
<keyword evidence="1 4" id="KW-0808">Transferase</keyword>
<dbReference type="KEGG" id="eio:H9L01_03730"/>
<dbReference type="GO" id="GO:0006633">
    <property type="term" value="P:fatty acid biosynthetic process"/>
    <property type="evidence" value="ECO:0007669"/>
    <property type="project" value="TreeGrafter"/>
</dbReference>
<dbReference type="Pfam" id="PF00698">
    <property type="entry name" value="Acyl_transf_1"/>
    <property type="match status" value="1"/>
</dbReference>
<feature type="active site" evidence="5">
    <location>
        <position position="86"/>
    </location>
</feature>
<proteinExistence type="inferred from homology"/>
<dbReference type="InterPro" id="IPR014043">
    <property type="entry name" value="Acyl_transferase_dom"/>
</dbReference>
<dbReference type="RefSeq" id="WP_187534681.1">
    <property type="nucleotide sequence ID" value="NZ_CBCSHU010000013.1"/>
</dbReference>
<evidence type="ECO:0000256" key="5">
    <source>
        <dbReference type="PIRSR" id="PIRSR000446-1"/>
    </source>
</evidence>
<evidence type="ECO:0000256" key="3">
    <source>
        <dbReference type="ARBA" id="ARBA00048462"/>
    </source>
</evidence>
<evidence type="ECO:0000256" key="4">
    <source>
        <dbReference type="PIRNR" id="PIRNR000446"/>
    </source>
</evidence>
<organism evidence="7 8">
    <name type="scientific">Erysipelothrix inopinata</name>
    <dbReference type="NCBI Taxonomy" id="225084"/>
    <lineage>
        <taxon>Bacteria</taxon>
        <taxon>Bacillati</taxon>
        <taxon>Bacillota</taxon>
        <taxon>Erysipelotrichia</taxon>
        <taxon>Erysipelotrichales</taxon>
        <taxon>Erysipelotrichaceae</taxon>
        <taxon>Erysipelothrix</taxon>
    </lineage>
</organism>
<dbReference type="GO" id="GO:0004314">
    <property type="term" value="F:[acyl-carrier-protein] S-malonyltransferase activity"/>
    <property type="evidence" value="ECO:0007669"/>
    <property type="project" value="UniProtKB-EC"/>
</dbReference>
<dbReference type="Gene3D" id="3.30.70.250">
    <property type="entry name" value="Malonyl-CoA ACP transacylase, ACP-binding"/>
    <property type="match status" value="1"/>
</dbReference>
<dbReference type="Proteomes" id="UP000515928">
    <property type="component" value="Chromosome"/>
</dbReference>
<evidence type="ECO:0000313" key="7">
    <source>
        <dbReference type="EMBL" id="QNN61481.1"/>
    </source>
</evidence>
<reference evidence="7 8" key="1">
    <citation type="submission" date="2020-08" db="EMBL/GenBank/DDBJ databases">
        <title>Genome sequence of Erysipelothrix inopinata DSM 15511T.</title>
        <authorList>
            <person name="Hyun D.-W."/>
            <person name="Bae J.-W."/>
        </authorList>
    </citation>
    <scope>NUCLEOTIDE SEQUENCE [LARGE SCALE GENOMIC DNA]</scope>
    <source>
        <strain evidence="7 8">DSM 15511</strain>
    </source>
</reference>
<dbReference type="EC" id="2.3.1.39" evidence="4"/>
<evidence type="ECO:0000313" key="8">
    <source>
        <dbReference type="Proteomes" id="UP000515928"/>
    </source>
</evidence>
<dbReference type="PIRSF" id="PIRSF000446">
    <property type="entry name" value="Mct"/>
    <property type="match status" value="1"/>
</dbReference>
<evidence type="ECO:0000256" key="1">
    <source>
        <dbReference type="ARBA" id="ARBA00022679"/>
    </source>
</evidence>
<dbReference type="AlphaFoldDB" id="A0A7G9S0V6"/>
<dbReference type="InterPro" id="IPR001227">
    <property type="entry name" value="Ac_transferase_dom_sf"/>
</dbReference>
<name>A0A7G9S0V6_9FIRM</name>
<dbReference type="SMART" id="SM00827">
    <property type="entry name" value="PKS_AT"/>
    <property type="match status" value="1"/>
</dbReference>
<keyword evidence="8" id="KW-1185">Reference proteome</keyword>
<evidence type="ECO:0000259" key="6">
    <source>
        <dbReference type="SMART" id="SM00827"/>
    </source>
</evidence>